<dbReference type="KEGG" id="mst:Msp_0456"/>
<dbReference type="EMBL" id="CP000102">
    <property type="protein sequence ID" value="ABC56856.1"/>
    <property type="molecule type" value="Genomic_DNA"/>
</dbReference>
<evidence type="ECO:0000313" key="2">
    <source>
        <dbReference type="Proteomes" id="UP000001931"/>
    </source>
</evidence>
<organism evidence="1 2">
    <name type="scientific">Methanosphaera stadtmanae (strain ATCC 43021 / DSM 3091 / JCM 11832 / MCB-3)</name>
    <dbReference type="NCBI Taxonomy" id="339860"/>
    <lineage>
        <taxon>Archaea</taxon>
        <taxon>Methanobacteriati</taxon>
        <taxon>Methanobacteriota</taxon>
        <taxon>Methanomada group</taxon>
        <taxon>Methanobacteria</taxon>
        <taxon>Methanobacteriales</taxon>
        <taxon>Methanobacteriaceae</taxon>
        <taxon>Methanosphaera</taxon>
    </lineage>
</organism>
<dbReference type="eggNOG" id="arCOG02488">
    <property type="taxonomic scope" value="Archaea"/>
</dbReference>
<dbReference type="AlphaFoldDB" id="Q2NH47"/>
<protein>
    <recommendedName>
        <fullName evidence="3">Bacterial Ig-like domain-containing protein</fullName>
    </recommendedName>
</protein>
<dbReference type="InterPro" id="IPR013783">
    <property type="entry name" value="Ig-like_fold"/>
</dbReference>
<name>Q2NH47_METST</name>
<dbReference type="Gene3D" id="2.60.40.10">
    <property type="entry name" value="Immunoglobulins"/>
    <property type="match status" value="1"/>
</dbReference>
<evidence type="ECO:0008006" key="3">
    <source>
        <dbReference type="Google" id="ProtNLM"/>
    </source>
</evidence>
<dbReference type="HOGENOM" id="CLU_1048129_0_0_2"/>
<keyword evidence="2" id="KW-1185">Reference proteome</keyword>
<dbReference type="Proteomes" id="UP000001931">
    <property type="component" value="Chromosome"/>
</dbReference>
<proteinExistence type="predicted"/>
<reference evidence="1 2" key="1">
    <citation type="journal article" date="2006" name="J. Bacteriol.">
        <title>The genome sequence of Methanosphaera stadtmanae reveals why this human intestinal archaeon is restricted to methanol and H2 for methane formation and ATP synthesis.</title>
        <authorList>
            <person name="Fricke W.F."/>
            <person name="Seedorf H."/>
            <person name="Henne A."/>
            <person name="Kruer M."/>
            <person name="Liesegang H."/>
            <person name="Hedderich R."/>
            <person name="Gottschalk G."/>
            <person name="Thauer R.K."/>
        </authorList>
    </citation>
    <scope>NUCLEOTIDE SEQUENCE [LARGE SCALE GENOMIC DNA]</scope>
    <source>
        <strain evidence="2">ATCC 43021 / DSM 3091 / JCM 11832 / MCB-3</strain>
    </source>
</reference>
<evidence type="ECO:0000313" key="1">
    <source>
        <dbReference type="EMBL" id="ABC56856.1"/>
    </source>
</evidence>
<sequence length="265" mass="28772">MDSTTRAKATTNGEVTITIDGKAVTTVKTSKGVFRYTFNNTLTEGKHNLTYTYKGDTVYANSTRTLNLTSNKNTLRISAPTINASIGDTIKITATVTNTSGATVKDNLKANILLNGKTIATNIDVTYGKLTYNYTIPTGTSYSNKITVIIQETDTYKTRNASTTLTVKKAYQYVNVVTSTITTTSGSKIYITGNITDKNKNLIAGTKLNIKIGGVDIANITSTNGKFNYEYTVTQTKGTYNILLTALASDSYYNNSKYMSLKVTT</sequence>
<accession>Q2NH47</accession>
<gene>
    <name evidence="1" type="ordered locus">Msp_0456</name>
</gene>